<comment type="caution">
    <text evidence="1">The sequence shown here is derived from an EMBL/GenBank/DDBJ whole genome shotgun (WGS) entry which is preliminary data.</text>
</comment>
<gene>
    <name evidence="1" type="ORF">ODALV1_LOCUS8596</name>
</gene>
<dbReference type="Proteomes" id="UP001642540">
    <property type="component" value="Unassembled WGS sequence"/>
</dbReference>
<organism evidence="1 2">
    <name type="scientific">Orchesella dallaii</name>
    <dbReference type="NCBI Taxonomy" id="48710"/>
    <lineage>
        <taxon>Eukaryota</taxon>
        <taxon>Metazoa</taxon>
        <taxon>Ecdysozoa</taxon>
        <taxon>Arthropoda</taxon>
        <taxon>Hexapoda</taxon>
        <taxon>Collembola</taxon>
        <taxon>Entomobryomorpha</taxon>
        <taxon>Entomobryoidea</taxon>
        <taxon>Orchesellidae</taxon>
        <taxon>Orchesellinae</taxon>
        <taxon>Orchesella</taxon>
    </lineage>
</organism>
<protein>
    <submittedName>
        <fullName evidence="1">Uncharacterized protein</fullName>
    </submittedName>
</protein>
<dbReference type="EMBL" id="CAXLJM020000026">
    <property type="protein sequence ID" value="CAL8093785.1"/>
    <property type="molecule type" value="Genomic_DNA"/>
</dbReference>
<reference evidence="1 2" key="1">
    <citation type="submission" date="2024-08" db="EMBL/GenBank/DDBJ databases">
        <authorList>
            <person name="Cucini C."/>
            <person name="Frati F."/>
        </authorList>
    </citation>
    <scope>NUCLEOTIDE SEQUENCE [LARGE SCALE GENOMIC DNA]</scope>
</reference>
<sequence>MMSAIVSCLPDTRAVDPVICLFCAFSLQLPSCDLRGSRNLLSRTLALRLTTVERTLAAWITIV</sequence>
<evidence type="ECO:0000313" key="2">
    <source>
        <dbReference type="Proteomes" id="UP001642540"/>
    </source>
</evidence>
<accession>A0ABP1QF75</accession>
<proteinExistence type="predicted"/>
<name>A0ABP1QF75_9HEXA</name>
<keyword evidence="2" id="KW-1185">Reference proteome</keyword>
<evidence type="ECO:0000313" key="1">
    <source>
        <dbReference type="EMBL" id="CAL8093785.1"/>
    </source>
</evidence>